<name>A0A949WRF7_9CLOT</name>
<dbReference type="EMBL" id="JAEEGC010000060">
    <property type="protein sequence ID" value="MBV7273936.1"/>
    <property type="molecule type" value="Genomic_DNA"/>
</dbReference>
<evidence type="ECO:0000259" key="1">
    <source>
        <dbReference type="Pfam" id="PF00117"/>
    </source>
</evidence>
<dbReference type="PROSITE" id="PS51273">
    <property type="entry name" value="GATASE_TYPE_1"/>
    <property type="match status" value="1"/>
</dbReference>
<sequence>MKKILIIKTGTTFPSINESYGDFEDFVINQIDLPKKDVIVCSVYKGDILPDLKEISGVIITGSHSMVTDCAEWSVATEKYIRDIANRSIPVLGICYGHQLICQAFGGIVGYHPEGKEIGTVNIELTEEGKKDELLGILPDSFLGHVVHSQTVVKLPADAKLLARNDFEKHHAFVIYGSIWGVQFHPEFNFEITKAYISEQKENLIKEGNDIDELYNSLKEHEYGKMLLKRFIDLI</sequence>
<evidence type="ECO:0000313" key="2">
    <source>
        <dbReference type="EMBL" id="MBV7273936.1"/>
    </source>
</evidence>
<organism evidence="2 3">
    <name type="scientific">Clostridium thailandense</name>
    <dbReference type="NCBI Taxonomy" id="2794346"/>
    <lineage>
        <taxon>Bacteria</taxon>
        <taxon>Bacillati</taxon>
        <taxon>Bacillota</taxon>
        <taxon>Clostridia</taxon>
        <taxon>Eubacteriales</taxon>
        <taxon>Clostridiaceae</taxon>
        <taxon>Clostridium</taxon>
    </lineage>
</organism>
<dbReference type="AlphaFoldDB" id="A0A949WRF7"/>
<reference evidence="2" key="1">
    <citation type="submission" date="2020-12" db="EMBL/GenBank/DDBJ databases">
        <title>Clostridium thailandense sp. nov., a novel acetogenic bacterium isolated from peat land soil in Thailand.</title>
        <authorList>
            <person name="Chaikitkaew S."/>
            <person name="Birkeland N.K."/>
        </authorList>
    </citation>
    <scope>NUCLEOTIDE SEQUENCE</scope>
    <source>
        <strain evidence="2">PL3</strain>
    </source>
</reference>
<keyword evidence="2" id="KW-0315">Glutamine amidotransferase</keyword>
<evidence type="ECO:0000313" key="3">
    <source>
        <dbReference type="Proteomes" id="UP000694308"/>
    </source>
</evidence>
<dbReference type="InterPro" id="IPR044992">
    <property type="entry name" value="ChyE-like"/>
</dbReference>
<accession>A0A949WRF7</accession>
<feature type="domain" description="Glutamine amidotransferase" evidence="1">
    <location>
        <begin position="52"/>
        <end position="193"/>
    </location>
</feature>
<dbReference type="InterPro" id="IPR017926">
    <property type="entry name" value="GATASE"/>
</dbReference>
<dbReference type="PANTHER" id="PTHR42695:SF5">
    <property type="entry name" value="GLUTAMINE AMIDOTRANSFERASE YLR126C-RELATED"/>
    <property type="match status" value="1"/>
</dbReference>
<comment type="caution">
    <text evidence="2">The sequence shown here is derived from an EMBL/GenBank/DDBJ whole genome shotgun (WGS) entry which is preliminary data.</text>
</comment>
<dbReference type="Pfam" id="PF00117">
    <property type="entry name" value="GATase"/>
    <property type="match status" value="1"/>
</dbReference>
<dbReference type="PANTHER" id="PTHR42695">
    <property type="entry name" value="GLUTAMINE AMIDOTRANSFERASE YLR126C-RELATED"/>
    <property type="match status" value="1"/>
</dbReference>
<dbReference type="Proteomes" id="UP000694308">
    <property type="component" value="Unassembled WGS sequence"/>
</dbReference>
<protein>
    <submittedName>
        <fullName evidence="2">Glutamine amidotransferase</fullName>
    </submittedName>
</protein>
<dbReference type="CDD" id="cd01741">
    <property type="entry name" value="GATase1_1"/>
    <property type="match status" value="1"/>
</dbReference>
<keyword evidence="3" id="KW-1185">Reference proteome</keyword>
<proteinExistence type="predicted"/>
<dbReference type="GO" id="GO:0005829">
    <property type="term" value="C:cytosol"/>
    <property type="evidence" value="ECO:0007669"/>
    <property type="project" value="TreeGrafter"/>
</dbReference>
<gene>
    <name evidence="2" type="ORF">I6U48_13595</name>
</gene>
<dbReference type="RefSeq" id="WP_218321005.1">
    <property type="nucleotide sequence ID" value="NZ_JAEEGC010000060.1"/>
</dbReference>
<dbReference type="NCBIfam" id="NF006562">
    <property type="entry name" value="PRK09065.1"/>
    <property type="match status" value="1"/>
</dbReference>